<evidence type="ECO:0000313" key="3">
    <source>
        <dbReference type="Proteomes" id="UP001142810"/>
    </source>
</evidence>
<dbReference type="InterPro" id="IPR036873">
    <property type="entry name" value="Rhodanese-like_dom_sf"/>
</dbReference>
<keyword evidence="3" id="KW-1185">Reference proteome</keyword>
<dbReference type="CDD" id="cd01447">
    <property type="entry name" value="Polysulfide_ST"/>
    <property type="match status" value="1"/>
</dbReference>
<sequence length="137" mass="14992">MALSMGYRDLLSKAENCVSAVTPDQASHGMYNPDVVLVDIRDIRELEKSGQIPGAFHAPRGMIEFWVDPESPYFKPIFGKDKSFIIYCDSGWRATLAAATLAEMGLTSVNYLKGGFNGWKASGYPVEPVAKEALVLS</sequence>
<gene>
    <name evidence="2" type="ORF">OPS25_09815</name>
</gene>
<dbReference type="Pfam" id="PF00581">
    <property type="entry name" value="Rhodanese"/>
    <property type="match status" value="1"/>
</dbReference>
<dbReference type="EMBL" id="JAPFRD010000010">
    <property type="protein sequence ID" value="MCW8108790.1"/>
    <property type="molecule type" value="Genomic_DNA"/>
</dbReference>
<dbReference type="SUPFAM" id="SSF52821">
    <property type="entry name" value="Rhodanese/Cell cycle control phosphatase"/>
    <property type="match status" value="1"/>
</dbReference>
<feature type="domain" description="Rhodanese" evidence="1">
    <location>
        <begin position="31"/>
        <end position="128"/>
    </location>
</feature>
<dbReference type="RefSeq" id="WP_265617526.1">
    <property type="nucleotide sequence ID" value="NZ_JAPFRD010000010.1"/>
</dbReference>
<dbReference type="PANTHER" id="PTHR44086">
    <property type="entry name" value="THIOSULFATE SULFURTRANSFERASE RDL2, MITOCHONDRIAL-RELATED"/>
    <property type="match status" value="1"/>
</dbReference>
<organism evidence="2 3">
    <name type="scientific">Alteromonas aquimaris</name>
    <dbReference type="NCBI Taxonomy" id="2998417"/>
    <lineage>
        <taxon>Bacteria</taxon>
        <taxon>Pseudomonadati</taxon>
        <taxon>Pseudomonadota</taxon>
        <taxon>Gammaproteobacteria</taxon>
        <taxon>Alteromonadales</taxon>
        <taxon>Alteromonadaceae</taxon>
        <taxon>Alteromonas/Salinimonas group</taxon>
        <taxon>Alteromonas</taxon>
    </lineage>
</organism>
<dbReference type="PANTHER" id="PTHR44086:SF13">
    <property type="entry name" value="THIOSULFATE SULFURTRANSFERASE PSPE"/>
    <property type="match status" value="1"/>
</dbReference>
<dbReference type="InterPro" id="IPR001763">
    <property type="entry name" value="Rhodanese-like_dom"/>
</dbReference>
<accession>A0ABT3P7P1</accession>
<name>A0ABT3P7P1_9ALTE</name>
<reference evidence="2" key="1">
    <citation type="submission" date="2022-11" db="EMBL/GenBank/DDBJ databases">
        <title>Alteromonas sp. nov., isolated from sea water of the Qingdao.</title>
        <authorList>
            <person name="Wang Q."/>
        </authorList>
    </citation>
    <scope>NUCLEOTIDE SEQUENCE</scope>
    <source>
        <strain evidence="2">ASW11-7</strain>
    </source>
</reference>
<dbReference type="Gene3D" id="3.40.250.10">
    <property type="entry name" value="Rhodanese-like domain"/>
    <property type="match status" value="1"/>
</dbReference>
<dbReference type="SMART" id="SM00450">
    <property type="entry name" value="RHOD"/>
    <property type="match status" value="1"/>
</dbReference>
<dbReference type="PROSITE" id="PS50206">
    <property type="entry name" value="RHODANESE_3"/>
    <property type="match status" value="1"/>
</dbReference>
<proteinExistence type="predicted"/>
<comment type="caution">
    <text evidence="2">The sequence shown here is derived from an EMBL/GenBank/DDBJ whole genome shotgun (WGS) entry which is preliminary data.</text>
</comment>
<dbReference type="Proteomes" id="UP001142810">
    <property type="component" value="Unassembled WGS sequence"/>
</dbReference>
<protein>
    <submittedName>
        <fullName evidence="2">Rhodanese-like domain-containing protein</fullName>
    </submittedName>
</protein>
<evidence type="ECO:0000313" key="2">
    <source>
        <dbReference type="EMBL" id="MCW8108790.1"/>
    </source>
</evidence>
<evidence type="ECO:0000259" key="1">
    <source>
        <dbReference type="PROSITE" id="PS50206"/>
    </source>
</evidence>